<dbReference type="Proteomes" id="UP000253728">
    <property type="component" value="Unassembled WGS sequence"/>
</dbReference>
<reference evidence="3 4" key="1">
    <citation type="submission" date="2018-06" db="EMBL/GenBank/DDBJ databases">
        <authorList>
            <consortium name="Pathogen Informatics"/>
            <person name="Doyle S."/>
        </authorList>
    </citation>
    <scope>NUCLEOTIDE SEQUENCE [LARGE SCALE GENOMIC DNA]</scope>
    <source>
        <strain evidence="3 4">NCTC5908</strain>
    </source>
</reference>
<keyword evidence="3" id="KW-0449">Lipoprotein</keyword>
<proteinExistence type="predicted"/>
<sequence length="123" mass="14021">MGLELFTFGVNWLHVSIHQFGDAPLMLSYLLVVVLAAYLSLYPLLFAYLVRRFQVQRAVLYPVLWTLTEFLRGWVLTGFPWLQFGYTQIDSPFAGIAPIFGVTGLTFFVMFVSAVILTAFLRC</sequence>
<keyword evidence="1" id="KW-1133">Transmembrane helix</keyword>
<accession>A0A336N888</accession>
<dbReference type="PANTHER" id="PTHR38686">
    <property type="entry name" value="APOLIPOPROTEIN N-ACYLTRANSFERASE"/>
    <property type="match status" value="1"/>
</dbReference>
<dbReference type="GO" id="GO:0042158">
    <property type="term" value="P:lipoprotein biosynthetic process"/>
    <property type="evidence" value="ECO:0007669"/>
    <property type="project" value="InterPro"/>
</dbReference>
<feature type="transmembrane region" description="Helical" evidence="1">
    <location>
        <begin position="58"/>
        <end position="76"/>
    </location>
</feature>
<feature type="transmembrane region" description="Helical" evidence="1">
    <location>
        <begin position="96"/>
        <end position="121"/>
    </location>
</feature>
<dbReference type="Pfam" id="PF20154">
    <property type="entry name" value="LNT_N"/>
    <property type="match status" value="1"/>
</dbReference>
<evidence type="ECO:0000259" key="2">
    <source>
        <dbReference type="Pfam" id="PF20154"/>
    </source>
</evidence>
<dbReference type="EC" id="2.3.1.-" evidence="3"/>
<keyword evidence="1" id="KW-0472">Membrane</keyword>
<dbReference type="GO" id="GO:0016020">
    <property type="term" value="C:membrane"/>
    <property type="evidence" value="ECO:0007669"/>
    <property type="project" value="InterPro"/>
</dbReference>
<evidence type="ECO:0000256" key="1">
    <source>
        <dbReference type="SAM" id="Phobius"/>
    </source>
</evidence>
<gene>
    <name evidence="3" type="primary">lnt_1</name>
    <name evidence="3" type="ORF">NCTC5908_02271</name>
</gene>
<evidence type="ECO:0000313" key="3">
    <source>
        <dbReference type="EMBL" id="SSZ30441.1"/>
    </source>
</evidence>
<dbReference type="GO" id="GO:0016410">
    <property type="term" value="F:N-acyltransferase activity"/>
    <property type="evidence" value="ECO:0007669"/>
    <property type="project" value="InterPro"/>
</dbReference>
<keyword evidence="3" id="KW-0808">Transferase</keyword>
<dbReference type="InterPro" id="IPR004563">
    <property type="entry name" value="Apolipo_AcylTrfase"/>
</dbReference>
<feature type="transmembrane region" description="Helical" evidence="1">
    <location>
        <begin position="26"/>
        <end position="46"/>
    </location>
</feature>
<dbReference type="EMBL" id="UFSP01000004">
    <property type="protein sequence ID" value="SSZ30441.1"/>
    <property type="molecule type" value="Genomic_DNA"/>
</dbReference>
<evidence type="ECO:0000313" key="4">
    <source>
        <dbReference type="Proteomes" id="UP000253728"/>
    </source>
</evidence>
<feature type="domain" description="Apolipoprotein N-acyltransferase N-terminal" evidence="2">
    <location>
        <begin position="2"/>
        <end position="115"/>
    </location>
</feature>
<dbReference type="PANTHER" id="PTHR38686:SF1">
    <property type="entry name" value="APOLIPOPROTEIN N-ACYLTRANSFERASE"/>
    <property type="match status" value="1"/>
</dbReference>
<protein>
    <submittedName>
        <fullName evidence="3">Apolipoprotein N-acyltransferase</fullName>
        <ecNumber evidence="3">2.3.1.-</ecNumber>
    </submittedName>
</protein>
<dbReference type="InterPro" id="IPR045378">
    <property type="entry name" value="LNT_N"/>
</dbReference>
<name>A0A336N888_AGGAP</name>
<keyword evidence="1" id="KW-0812">Transmembrane</keyword>
<organism evidence="3 4">
    <name type="scientific">Aggregatibacter aphrophilus</name>
    <name type="common">Haemophilus aphrophilus</name>
    <dbReference type="NCBI Taxonomy" id="732"/>
    <lineage>
        <taxon>Bacteria</taxon>
        <taxon>Pseudomonadati</taxon>
        <taxon>Pseudomonadota</taxon>
        <taxon>Gammaproteobacteria</taxon>
        <taxon>Pasteurellales</taxon>
        <taxon>Pasteurellaceae</taxon>
        <taxon>Aggregatibacter</taxon>
    </lineage>
</organism>
<dbReference type="AlphaFoldDB" id="A0A336N888"/>
<keyword evidence="3" id="KW-0012">Acyltransferase</keyword>